<evidence type="ECO:0000256" key="5">
    <source>
        <dbReference type="SAM" id="Phobius"/>
    </source>
</evidence>
<feature type="domain" description="O-antigen ligase-related" evidence="6">
    <location>
        <begin position="170"/>
        <end position="310"/>
    </location>
</feature>
<evidence type="ECO:0000259" key="6">
    <source>
        <dbReference type="Pfam" id="PF04932"/>
    </source>
</evidence>
<feature type="transmembrane region" description="Helical" evidence="5">
    <location>
        <begin position="195"/>
        <end position="223"/>
    </location>
</feature>
<organism evidence="7 8">
    <name type="scientific">Candidatus Woesebacteria bacterium GW2011_GWA2_33_28</name>
    <dbReference type="NCBI Taxonomy" id="1618561"/>
    <lineage>
        <taxon>Bacteria</taxon>
        <taxon>Candidatus Woeseibacteriota</taxon>
    </lineage>
</organism>
<evidence type="ECO:0000256" key="4">
    <source>
        <dbReference type="ARBA" id="ARBA00023136"/>
    </source>
</evidence>
<feature type="transmembrane region" description="Helical" evidence="5">
    <location>
        <begin position="85"/>
        <end position="102"/>
    </location>
</feature>
<keyword evidence="2 5" id="KW-0812">Transmembrane</keyword>
<dbReference type="Proteomes" id="UP000033995">
    <property type="component" value="Unassembled WGS sequence"/>
</dbReference>
<evidence type="ECO:0000313" key="7">
    <source>
        <dbReference type="EMBL" id="KKP46521.1"/>
    </source>
</evidence>
<feature type="transmembrane region" description="Helical" evidence="5">
    <location>
        <begin position="293"/>
        <end position="317"/>
    </location>
</feature>
<sequence>MLYLISLLSFFLPTQLGLHFDILQSTVYGFQIDYLIPTLYLTDIIIFLIIFLGLRKIKIRLWIVCFFVIFASFNIYISSYFIPTIYKWLKVTEMVLLGLVIINTKKFDVFKHFVRPLSYSMIIINILAILQYFNKSSIGGIFYYLGERSFLFSDPNVSPFPYSTFSHPNSFAGFLLVFGIFLIQFKNKFNKKYFWLLLSLIGINLIITNSLNVYIAIAVLVLLRVPKIYNSSFLFINFSERFITHRIELIKASWVMIKENFLFGVGLNNFIPNLPKVTNSFLNAWELQPVHNIFLLIFSETGVFGLIAFCFLIFFSFSLATSHYALITILLTGLSDHYWLTLQQNILLLTYTLAINYAKK</sequence>
<dbReference type="AlphaFoldDB" id="A0A0G0A5J0"/>
<gene>
    <name evidence="7" type="ORF">UR38_C0010G0032</name>
</gene>
<dbReference type="InterPro" id="IPR007016">
    <property type="entry name" value="O-antigen_ligase-rel_domated"/>
</dbReference>
<dbReference type="GO" id="GO:0016020">
    <property type="term" value="C:membrane"/>
    <property type="evidence" value="ECO:0007669"/>
    <property type="project" value="UniProtKB-SubCell"/>
</dbReference>
<evidence type="ECO:0000313" key="8">
    <source>
        <dbReference type="Proteomes" id="UP000033995"/>
    </source>
</evidence>
<feature type="transmembrane region" description="Helical" evidence="5">
    <location>
        <begin position="34"/>
        <end position="54"/>
    </location>
</feature>
<comment type="caution">
    <text evidence="7">The sequence shown here is derived from an EMBL/GenBank/DDBJ whole genome shotgun (WGS) entry which is preliminary data.</text>
</comment>
<name>A0A0G0A5J0_9BACT</name>
<protein>
    <recommendedName>
        <fullName evidence="6">O-antigen ligase-related domain-containing protein</fullName>
    </recommendedName>
</protein>
<evidence type="ECO:0000256" key="3">
    <source>
        <dbReference type="ARBA" id="ARBA00022989"/>
    </source>
</evidence>
<dbReference type="Pfam" id="PF04932">
    <property type="entry name" value="Wzy_C"/>
    <property type="match status" value="1"/>
</dbReference>
<evidence type="ECO:0000256" key="2">
    <source>
        <dbReference type="ARBA" id="ARBA00022692"/>
    </source>
</evidence>
<comment type="subcellular location">
    <subcellularLocation>
        <location evidence="1">Membrane</location>
        <topology evidence="1">Multi-pass membrane protein</topology>
    </subcellularLocation>
</comment>
<keyword evidence="4 5" id="KW-0472">Membrane</keyword>
<proteinExistence type="predicted"/>
<keyword evidence="3 5" id="KW-1133">Transmembrane helix</keyword>
<feature type="transmembrane region" description="Helical" evidence="5">
    <location>
        <begin position="165"/>
        <end position="183"/>
    </location>
</feature>
<feature type="transmembrane region" description="Helical" evidence="5">
    <location>
        <begin position="61"/>
        <end position="79"/>
    </location>
</feature>
<dbReference type="PANTHER" id="PTHR37422">
    <property type="entry name" value="TEICHURONIC ACID BIOSYNTHESIS PROTEIN TUAE"/>
    <property type="match status" value="1"/>
</dbReference>
<dbReference type="EMBL" id="LBOZ01000010">
    <property type="protein sequence ID" value="KKP46521.1"/>
    <property type="molecule type" value="Genomic_DNA"/>
</dbReference>
<reference evidence="7 8" key="1">
    <citation type="journal article" date="2015" name="Nature">
        <title>rRNA introns, odd ribosomes, and small enigmatic genomes across a large radiation of phyla.</title>
        <authorList>
            <person name="Brown C.T."/>
            <person name="Hug L.A."/>
            <person name="Thomas B.C."/>
            <person name="Sharon I."/>
            <person name="Castelle C.J."/>
            <person name="Singh A."/>
            <person name="Wilkins M.J."/>
            <person name="Williams K.H."/>
            <person name="Banfield J.F."/>
        </authorList>
    </citation>
    <scope>NUCLEOTIDE SEQUENCE [LARGE SCALE GENOMIC DNA]</scope>
</reference>
<feature type="transmembrane region" description="Helical" evidence="5">
    <location>
        <begin position="122"/>
        <end position="145"/>
    </location>
</feature>
<dbReference type="InterPro" id="IPR051533">
    <property type="entry name" value="WaaL-like"/>
</dbReference>
<accession>A0A0G0A5J0</accession>
<evidence type="ECO:0000256" key="1">
    <source>
        <dbReference type="ARBA" id="ARBA00004141"/>
    </source>
</evidence>
<dbReference type="PANTHER" id="PTHR37422:SF13">
    <property type="entry name" value="LIPOPOLYSACCHARIDE BIOSYNTHESIS PROTEIN PA4999-RELATED"/>
    <property type="match status" value="1"/>
</dbReference>